<feature type="compositionally biased region" description="Low complexity" evidence="1">
    <location>
        <begin position="169"/>
        <end position="180"/>
    </location>
</feature>
<gene>
    <name evidence="2" type="ORF">GPECTOR_15g478</name>
</gene>
<reference evidence="3" key="1">
    <citation type="journal article" date="2016" name="Nat. Commun.">
        <title>The Gonium pectorale genome demonstrates co-option of cell cycle regulation during the evolution of multicellularity.</title>
        <authorList>
            <person name="Hanschen E.R."/>
            <person name="Marriage T.N."/>
            <person name="Ferris P.J."/>
            <person name="Hamaji T."/>
            <person name="Toyoda A."/>
            <person name="Fujiyama A."/>
            <person name="Neme R."/>
            <person name="Noguchi H."/>
            <person name="Minakuchi Y."/>
            <person name="Suzuki M."/>
            <person name="Kawai-Toyooka H."/>
            <person name="Smith D.R."/>
            <person name="Sparks H."/>
            <person name="Anderson J."/>
            <person name="Bakaric R."/>
            <person name="Luria V."/>
            <person name="Karger A."/>
            <person name="Kirschner M.W."/>
            <person name="Durand P.M."/>
            <person name="Michod R.E."/>
            <person name="Nozaki H."/>
            <person name="Olson B.J."/>
        </authorList>
    </citation>
    <scope>NUCLEOTIDE SEQUENCE [LARGE SCALE GENOMIC DNA]</scope>
    <source>
        <strain evidence="3">NIES-2863</strain>
    </source>
</reference>
<evidence type="ECO:0000256" key="1">
    <source>
        <dbReference type="SAM" id="MobiDB-lite"/>
    </source>
</evidence>
<evidence type="ECO:0000313" key="2">
    <source>
        <dbReference type="EMBL" id="KXZ50792.1"/>
    </source>
</evidence>
<comment type="caution">
    <text evidence="2">The sequence shown here is derived from an EMBL/GenBank/DDBJ whole genome shotgun (WGS) entry which is preliminary data.</text>
</comment>
<accession>A0A150GLZ6</accession>
<evidence type="ECO:0000313" key="3">
    <source>
        <dbReference type="Proteomes" id="UP000075714"/>
    </source>
</evidence>
<dbReference type="AlphaFoldDB" id="A0A150GLZ6"/>
<dbReference type="EMBL" id="LSYV01000016">
    <property type="protein sequence ID" value="KXZ50792.1"/>
    <property type="molecule type" value="Genomic_DNA"/>
</dbReference>
<dbReference type="OrthoDB" id="532602at2759"/>
<protein>
    <submittedName>
        <fullName evidence="2">Uncharacterized protein</fullName>
    </submittedName>
</protein>
<organism evidence="2 3">
    <name type="scientific">Gonium pectorale</name>
    <name type="common">Green alga</name>
    <dbReference type="NCBI Taxonomy" id="33097"/>
    <lineage>
        <taxon>Eukaryota</taxon>
        <taxon>Viridiplantae</taxon>
        <taxon>Chlorophyta</taxon>
        <taxon>core chlorophytes</taxon>
        <taxon>Chlorophyceae</taxon>
        <taxon>CS clade</taxon>
        <taxon>Chlamydomonadales</taxon>
        <taxon>Volvocaceae</taxon>
        <taxon>Gonium</taxon>
    </lineage>
</organism>
<proteinExistence type="predicted"/>
<name>A0A150GLZ6_GONPE</name>
<dbReference type="Proteomes" id="UP000075714">
    <property type="component" value="Unassembled WGS sequence"/>
</dbReference>
<keyword evidence="3" id="KW-1185">Reference proteome</keyword>
<sequence>MFLAASARRNPLTNAGASRPAALANNVGMLGSGCCDWRNSGCNPLDSFGSGGGNGNNINNYKYTGGNGDNDGSPSQSSSPLLLLLPPVLYRALLGGIALTFALAAFPSKSHAMHHSASASPISHGGLLGSSAPSSFACEDLLSSSAPSPAAGLADMLERASLGGGGPFSRRSSNASAASRPRSKVMHVACKGSTLVVPLTGDAAKVSANLLRPGPFQRTKIMDAPIALSVKEAAIAVEGPQYRVRESMRI</sequence>
<feature type="region of interest" description="Disordered" evidence="1">
    <location>
        <begin position="164"/>
        <end position="183"/>
    </location>
</feature>